<gene>
    <name evidence="2" type="ORF">A2Z86_05240</name>
</gene>
<feature type="chain" id="PRO_5009522432" evidence="1">
    <location>
        <begin position="25"/>
        <end position="254"/>
    </location>
</feature>
<protein>
    <submittedName>
        <fullName evidence="2">Uncharacterized protein</fullName>
    </submittedName>
</protein>
<evidence type="ECO:0000313" key="2">
    <source>
        <dbReference type="EMBL" id="OGF98202.1"/>
    </source>
</evidence>
<proteinExistence type="predicted"/>
<reference evidence="2 3" key="1">
    <citation type="journal article" date="2016" name="Nat. Commun.">
        <title>Thousands of microbial genomes shed light on interconnected biogeochemical processes in an aquifer system.</title>
        <authorList>
            <person name="Anantharaman K."/>
            <person name="Brown C.T."/>
            <person name="Hug L.A."/>
            <person name="Sharon I."/>
            <person name="Castelle C.J."/>
            <person name="Probst A.J."/>
            <person name="Thomas B.C."/>
            <person name="Singh A."/>
            <person name="Wilkins M.J."/>
            <person name="Karaoz U."/>
            <person name="Brodie E.L."/>
            <person name="Williams K.H."/>
            <person name="Hubbard S.S."/>
            <person name="Banfield J.F."/>
        </authorList>
    </citation>
    <scope>NUCLEOTIDE SEQUENCE [LARGE SCALE GENOMIC DNA]</scope>
</reference>
<accession>A0A1F5YDR9</accession>
<evidence type="ECO:0000256" key="1">
    <source>
        <dbReference type="SAM" id="SignalP"/>
    </source>
</evidence>
<keyword evidence="1" id="KW-0732">Signal</keyword>
<name>A0A1F5YDR9_9BACT</name>
<feature type="signal peptide" evidence="1">
    <location>
        <begin position="1"/>
        <end position="24"/>
    </location>
</feature>
<comment type="caution">
    <text evidence="2">The sequence shown here is derived from an EMBL/GenBank/DDBJ whole genome shotgun (WGS) entry which is preliminary data.</text>
</comment>
<dbReference type="Proteomes" id="UP000176992">
    <property type="component" value="Unassembled WGS sequence"/>
</dbReference>
<dbReference type="EMBL" id="MFIV01000150">
    <property type="protein sequence ID" value="OGF98202.1"/>
    <property type="molecule type" value="Genomic_DNA"/>
</dbReference>
<organism evidence="2 3">
    <name type="scientific">Candidatus Glassbacteria bacterium GWA2_58_10</name>
    <dbReference type="NCBI Taxonomy" id="1817865"/>
    <lineage>
        <taxon>Bacteria</taxon>
        <taxon>Candidatus Glassiibacteriota</taxon>
    </lineage>
</organism>
<dbReference type="AlphaFoldDB" id="A0A1F5YDR9"/>
<evidence type="ECO:0000313" key="3">
    <source>
        <dbReference type="Proteomes" id="UP000176992"/>
    </source>
</evidence>
<sequence>MQNVSSNICLAAAALLISLSPAAAQTQAAPPADSAAEALKAPSVLHSQVSFSDTIPEYFFNIVENLGLNSAAVKLIARFQSVPEDLILQALAKGNREVNQLRANAYTVFYAIQLFCQRDSLWNAFFTDIDLQFREPNIMIANFRNDQKGKSYALNDLFYSTFFQELLLSLGNIGIPMSRDGKQWLEGWPDELRWKYREYSFEYLPESMAIRVLGVRGAAGDTGVDQSSTVRLLPNKPVLQVEPGDTVEPPLRVP</sequence>